<keyword evidence="1" id="KW-0472">Membrane</keyword>
<feature type="transmembrane region" description="Helical" evidence="1">
    <location>
        <begin position="47"/>
        <end position="68"/>
    </location>
</feature>
<evidence type="ECO:0000313" key="3">
    <source>
        <dbReference type="Proteomes" id="UP000451565"/>
    </source>
</evidence>
<feature type="transmembrane region" description="Helical" evidence="1">
    <location>
        <begin position="114"/>
        <end position="136"/>
    </location>
</feature>
<dbReference type="AlphaFoldDB" id="A0A843YW13"/>
<comment type="caution">
    <text evidence="2">The sequence shown here is derived from an EMBL/GenBank/DDBJ whole genome shotgun (WGS) entry which is preliminary data.</text>
</comment>
<organism evidence="2 3">
    <name type="scientific">Glaciimonas soli</name>
    <dbReference type="NCBI Taxonomy" id="2590999"/>
    <lineage>
        <taxon>Bacteria</taxon>
        <taxon>Pseudomonadati</taxon>
        <taxon>Pseudomonadota</taxon>
        <taxon>Betaproteobacteria</taxon>
        <taxon>Burkholderiales</taxon>
        <taxon>Oxalobacteraceae</taxon>
        <taxon>Glaciimonas</taxon>
    </lineage>
</organism>
<feature type="transmembrane region" description="Helical" evidence="1">
    <location>
        <begin position="74"/>
        <end position="94"/>
    </location>
</feature>
<evidence type="ECO:0008006" key="4">
    <source>
        <dbReference type="Google" id="ProtNLM"/>
    </source>
</evidence>
<name>A0A843YW13_9BURK</name>
<evidence type="ECO:0000256" key="1">
    <source>
        <dbReference type="SAM" id="Phobius"/>
    </source>
</evidence>
<dbReference type="RefSeq" id="WP_153235108.1">
    <property type="nucleotide sequence ID" value="NZ_WINI01000007.1"/>
</dbReference>
<protein>
    <recommendedName>
        <fullName evidence="4">DUF2269 family protein</fullName>
    </recommendedName>
</protein>
<keyword evidence="1" id="KW-0812">Transmembrane</keyword>
<keyword evidence="3" id="KW-1185">Reference proteome</keyword>
<keyword evidence="1" id="KW-1133">Transmembrane helix</keyword>
<dbReference type="InterPro" id="IPR058965">
    <property type="entry name" value="SOI/HabA-like"/>
</dbReference>
<gene>
    <name evidence="2" type="ORF">GEV47_12430</name>
</gene>
<dbReference type="Pfam" id="PF26512">
    <property type="entry name" value="SOI"/>
    <property type="match status" value="1"/>
</dbReference>
<dbReference type="Proteomes" id="UP000451565">
    <property type="component" value="Unassembled WGS sequence"/>
</dbReference>
<reference evidence="2 3" key="1">
    <citation type="submission" date="2019-10" db="EMBL/GenBank/DDBJ databases">
        <title>Glaciimonas soli sp. nov., a psychrophilic bacterium isolated from the forest soil of a high elevation mountain in Taiwan.</title>
        <authorList>
            <person name="Wang L.-T."/>
            <person name="Shieh W.Y."/>
        </authorList>
    </citation>
    <scope>NUCLEOTIDE SEQUENCE [LARGE SCALE GENOMIC DNA]</scope>
    <source>
        <strain evidence="2 3">GS1</strain>
    </source>
</reference>
<dbReference type="OrthoDB" id="512003at2"/>
<proteinExistence type="predicted"/>
<sequence length="139" mass="14809">MELAARHLIFHAAIVLLIGLLCGIPYAKAINRDAPENVVRSWRVAHLALPLGATLMLAIAAVLTHFMVSVNVKWGITASFVISGYGFCFALLLAPIVGHRGISSKGPLAAKLVYIGNSIGAWFSLAGTVFLIYAAYMSL</sequence>
<accession>A0A843YW13</accession>
<feature type="transmembrane region" description="Helical" evidence="1">
    <location>
        <begin position="6"/>
        <end position="27"/>
    </location>
</feature>
<dbReference type="EMBL" id="WINI01000007">
    <property type="protein sequence ID" value="MQR01481.1"/>
    <property type="molecule type" value="Genomic_DNA"/>
</dbReference>
<evidence type="ECO:0000313" key="2">
    <source>
        <dbReference type="EMBL" id="MQR01481.1"/>
    </source>
</evidence>